<dbReference type="Pfam" id="PF11991">
    <property type="entry name" value="Trp_DMAT"/>
    <property type="match status" value="1"/>
</dbReference>
<keyword evidence="1" id="KW-0808">Transferase</keyword>
<organism evidence="3 4">
    <name type="scientific">Streptomyces brasiliscabiei</name>
    <dbReference type="NCBI Taxonomy" id="2736302"/>
    <lineage>
        <taxon>Bacteria</taxon>
        <taxon>Bacillati</taxon>
        <taxon>Actinomycetota</taxon>
        <taxon>Actinomycetes</taxon>
        <taxon>Kitasatosporales</taxon>
        <taxon>Streptomycetaceae</taxon>
        <taxon>Streptomyces</taxon>
    </lineage>
</organism>
<dbReference type="RefSeq" id="WP_336537013.1">
    <property type="nucleotide sequence ID" value="NZ_JBBAYL010000009.1"/>
</dbReference>
<reference evidence="3 4" key="1">
    <citation type="submission" date="2024-03" db="EMBL/GenBank/DDBJ databases">
        <title>First Report of Pectobacterium brasiliscabiei causing potato scab in china.</title>
        <authorList>
            <person name="Handique U."/>
        </authorList>
    </citation>
    <scope>NUCLEOTIDE SEQUENCE [LARGE SCALE GENOMIC DNA]</scope>
    <source>
        <strain evidence="3 4">ZRIMU1503</strain>
    </source>
</reference>
<comment type="caution">
    <text evidence="3">The sequence shown here is derived from an EMBL/GenBank/DDBJ whole genome shotgun (WGS) entry which is preliminary data.</text>
</comment>
<dbReference type="Proteomes" id="UP001365781">
    <property type="component" value="Unassembled WGS sequence"/>
</dbReference>
<sequence>MNARTRHRAGRPGTAAGTPPPLADPDRLGGFTAGQLDRLCEVVGIGARRRIAPQRVLSELLGPAAARPLADPPPSPSFVSDDHTPVEFSLTFPSGAAPVLRVLADPGCAARTLPDNARLAWAAVARLAAQWGVGLGELTRVSDLFLPPVPQGPLTLWCALELRPGCPPGLKLYLNPGARGAERSMDTVGEAMDRLGHAHAFEPLRRYLEPRFPERAGLMFFALDVGPWAEPRAKVYVVHRHATAADAADAARLVPGACPRRVADLCHRIGGDEPFAGLPLISGYSFTGARGGGGGGGSTGGGVGAGPARPTGHTLYLPVRDLVRDDHEARDHAVALLRQYGVADAPLDRALAALTPRPLSAGRGLISYLGLVQAGGRPPRITVYLSSEAYGVLPPRDDTAPTNPVPGHRAPTT</sequence>
<feature type="compositionally biased region" description="Basic residues" evidence="2">
    <location>
        <begin position="1"/>
        <end position="10"/>
    </location>
</feature>
<evidence type="ECO:0000256" key="2">
    <source>
        <dbReference type="SAM" id="MobiDB-lite"/>
    </source>
</evidence>
<proteinExistence type="predicted"/>
<evidence type="ECO:0000313" key="3">
    <source>
        <dbReference type="EMBL" id="MEI5616096.1"/>
    </source>
</evidence>
<dbReference type="InterPro" id="IPR033964">
    <property type="entry name" value="ABBA"/>
</dbReference>
<accession>A0ABU8GSB6</accession>
<protein>
    <submittedName>
        <fullName evidence="3">Tryptophan dimethylallyltransferase family protein</fullName>
    </submittedName>
</protein>
<feature type="region of interest" description="Disordered" evidence="2">
    <location>
        <begin position="392"/>
        <end position="413"/>
    </location>
</feature>
<evidence type="ECO:0000313" key="4">
    <source>
        <dbReference type="Proteomes" id="UP001365781"/>
    </source>
</evidence>
<gene>
    <name evidence="3" type="ORF">WB403_44070</name>
</gene>
<keyword evidence="4" id="KW-1185">Reference proteome</keyword>
<dbReference type="SFLD" id="SFLDS00036">
    <property type="entry name" value="Aromatic_Prenyltransferase"/>
    <property type="match status" value="1"/>
</dbReference>
<dbReference type="SFLD" id="SFLDG01162">
    <property type="entry name" value="I"/>
    <property type="match status" value="1"/>
</dbReference>
<dbReference type="EMBL" id="JBBAYM010000046">
    <property type="protein sequence ID" value="MEI5616096.1"/>
    <property type="molecule type" value="Genomic_DNA"/>
</dbReference>
<dbReference type="InterPro" id="IPR017795">
    <property type="entry name" value="ABBA_NscD-like"/>
</dbReference>
<evidence type="ECO:0000256" key="1">
    <source>
        <dbReference type="ARBA" id="ARBA00022679"/>
    </source>
</evidence>
<feature type="region of interest" description="Disordered" evidence="2">
    <location>
        <begin position="1"/>
        <end position="29"/>
    </location>
</feature>
<name>A0ABU8GSB6_9ACTN</name>